<evidence type="ECO:0000256" key="2">
    <source>
        <dbReference type="PROSITE-ProRule" id="PRU01161"/>
    </source>
</evidence>
<evidence type="ECO:0000313" key="4">
    <source>
        <dbReference type="EMBL" id="RDY24996.1"/>
    </source>
</evidence>
<dbReference type="Pfam" id="PF01734">
    <property type="entry name" value="Patatin"/>
    <property type="match status" value="1"/>
</dbReference>
<keyword evidence="2" id="KW-0378">Hydrolase</keyword>
<keyword evidence="5" id="KW-1185">Reference proteome</keyword>
<feature type="active site" description="Nucleophile" evidence="2">
    <location>
        <position position="46"/>
    </location>
</feature>
<comment type="caution">
    <text evidence="4">The sequence shown here is derived from an EMBL/GenBank/DDBJ whole genome shotgun (WGS) entry which is preliminary data.</text>
</comment>
<accession>A0A371IWZ0</accession>
<keyword evidence="1 2" id="KW-0443">Lipid metabolism</keyword>
<evidence type="ECO:0000256" key="1">
    <source>
        <dbReference type="ARBA" id="ARBA00023098"/>
    </source>
</evidence>
<dbReference type="AlphaFoldDB" id="A0A371IWZ0"/>
<feature type="short sequence motif" description="GXSXG" evidence="2">
    <location>
        <begin position="44"/>
        <end position="48"/>
    </location>
</feature>
<feature type="domain" description="PNPLA" evidence="3">
    <location>
        <begin position="9"/>
        <end position="182"/>
    </location>
</feature>
<dbReference type="OrthoDB" id="9807112at2"/>
<dbReference type="SUPFAM" id="SSF52151">
    <property type="entry name" value="FabD/lysophospholipase-like"/>
    <property type="match status" value="1"/>
</dbReference>
<dbReference type="InterPro" id="IPR002641">
    <property type="entry name" value="PNPLA_dom"/>
</dbReference>
<dbReference type="Gene3D" id="3.40.1090.10">
    <property type="entry name" value="Cytosolic phospholipase A2 catalytic domain"/>
    <property type="match status" value="1"/>
</dbReference>
<dbReference type="InterPro" id="IPR016035">
    <property type="entry name" value="Acyl_Trfase/lysoPLipase"/>
</dbReference>
<feature type="short sequence motif" description="DGA/G" evidence="2">
    <location>
        <begin position="169"/>
        <end position="171"/>
    </location>
</feature>
<evidence type="ECO:0000259" key="3">
    <source>
        <dbReference type="PROSITE" id="PS51635"/>
    </source>
</evidence>
<keyword evidence="2" id="KW-0442">Lipid degradation</keyword>
<reference evidence="4 5" key="1">
    <citation type="journal article" date="2017" name="Genome Announc.">
        <title>Draft Genome Sequence of Romboutsia maritimum sp. nov. Strain CCRI-22766(T), Isolated from Coastal Estuarine Mud.</title>
        <authorList>
            <person name="Maheux A.F."/>
            <person name="Boudreau D.K."/>
            <person name="Berube E."/>
            <person name="Boissinot M."/>
            <person name="Raymond F."/>
            <person name="Brodeur S."/>
            <person name="Corbeil J."/>
            <person name="Brightwell G."/>
            <person name="Broda D."/>
            <person name="Omar R.F."/>
            <person name="Bergeron M.G."/>
        </authorList>
    </citation>
    <scope>NUCLEOTIDE SEQUENCE [LARGE SCALE GENOMIC DNA]</scope>
    <source>
        <strain evidence="4 5">CCRI-22766</strain>
    </source>
</reference>
<dbReference type="InterPro" id="IPR047156">
    <property type="entry name" value="Teg/CotR/CapV-like"/>
</dbReference>
<dbReference type="Proteomes" id="UP000243494">
    <property type="component" value="Unassembled WGS sequence"/>
</dbReference>
<protein>
    <submittedName>
        <fullName evidence="4">Patatin</fullName>
    </submittedName>
</protein>
<dbReference type="EMBL" id="NOJZ02000001">
    <property type="protein sequence ID" value="RDY24996.1"/>
    <property type="molecule type" value="Genomic_DNA"/>
</dbReference>
<dbReference type="RefSeq" id="WP_095404645.1">
    <property type="nucleotide sequence ID" value="NZ_NOJZ02000001.1"/>
</dbReference>
<feature type="short sequence motif" description="GXGXXG" evidence="2">
    <location>
        <begin position="13"/>
        <end position="18"/>
    </location>
</feature>
<sequence>MGKLNFNIVTFDGGGLKGALSIGLFERLQNQLPNIIRDTNMIAGTSTGSLIALGLAYGLSPREIKEFYSIENAEYIFDKSYSEILRPKYNNKHLKDVLRSIFPESLKLKDLGKLVIIPTFSIGNETSSWKPIFYNNIPGSSTESARVIDVAMSSSAAPFFFPTYKNHIDGGIIATDPSLACLVYALDKELGRNLDDIRLLSLGTGYVYNSIKEDTTTWGALDWVVNKNPDVPIISVTLEGNCQMSQLFSEKLLDENYCRLNPKMDRDISMDDCEALEYLISLSENYDIEEIIKWINSKWY</sequence>
<organism evidence="4 5">
    <name type="scientific">Romboutsia maritimum</name>
    <dbReference type="NCBI Taxonomy" id="2020948"/>
    <lineage>
        <taxon>Bacteria</taxon>
        <taxon>Bacillati</taxon>
        <taxon>Bacillota</taxon>
        <taxon>Clostridia</taxon>
        <taxon>Peptostreptococcales</taxon>
        <taxon>Peptostreptococcaceae</taxon>
        <taxon>Romboutsia</taxon>
    </lineage>
</organism>
<dbReference type="PANTHER" id="PTHR24138">
    <property type="entry name" value="INTRACELLLAR PHOSPHOLIPASE A FAMILY"/>
    <property type="match status" value="1"/>
</dbReference>
<proteinExistence type="predicted"/>
<dbReference type="PANTHER" id="PTHR24138:SF10">
    <property type="entry name" value="PHOSPHOLIPASE A2"/>
    <property type="match status" value="1"/>
</dbReference>
<gene>
    <name evidence="4" type="ORF">CHF27_002000</name>
</gene>
<dbReference type="GO" id="GO:0016787">
    <property type="term" value="F:hydrolase activity"/>
    <property type="evidence" value="ECO:0007669"/>
    <property type="project" value="UniProtKB-UniRule"/>
</dbReference>
<dbReference type="GO" id="GO:0016042">
    <property type="term" value="P:lipid catabolic process"/>
    <property type="evidence" value="ECO:0007669"/>
    <property type="project" value="UniProtKB-UniRule"/>
</dbReference>
<evidence type="ECO:0000313" key="5">
    <source>
        <dbReference type="Proteomes" id="UP000243494"/>
    </source>
</evidence>
<name>A0A371IWZ0_9FIRM</name>
<dbReference type="PROSITE" id="PS51635">
    <property type="entry name" value="PNPLA"/>
    <property type="match status" value="1"/>
</dbReference>
<feature type="active site" description="Proton acceptor" evidence="2">
    <location>
        <position position="169"/>
    </location>
</feature>